<dbReference type="AlphaFoldDB" id="A0A9X2NGL6"/>
<evidence type="ECO:0000259" key="1">
    <source>
        <dbReference type="Pfam" id="PF01979"/>
    </source>
</evidence>
<keyword evidence="3" id="KW-1185">Reference proteome</keyword>
<dbReference type="Gene3D" id="3.40.50.10910">
    <property type="entry name" value="Amidohydrolase"/>
    <property type="match status" value="1"/>
</dbReference>
<evidence type="ECO:0000313" key="3">
    <source>
        <dbReference type="Proteomes" id="UP001144096"/>
    </source>
</evidence>
<feature type="domain" description="Amidohydrolase-related" evidence="1">
    <location>
        <begin position="46"/>
        <end position="369"/>
    </location>
</feature>
<evidence type="ECO:0000313" key="2">
    <source>
        <dbReference type="EMBL" id="MCR6487393.1"/>
    </source>
</evidence>
<dbReference type="Proteomes" id="UP001144096">
    <property type="component" value="Unassembled WGS sequence"/>
</dbReference>
<reference evidence="2" key="1">
    <citation type="submission" date="2022-06" db="EMBL/GenBank/DDBJ databases">
        <title>Amycolatopsis iheyaensis sp. nov., a new species of the genus Amycolatopsis isolated from soil in Iheya island, Japan.</title>
        <authorList>
            <person name="Ngamcharungchit C."/>
            <person name="Kanto H."/>
            <person name="Take A."/>
            <person name="Intra B."/>
            <person name="Matsumoto A."/>
            <person name="Panbangred W."/>
            <person name="Inahashi Y."/>
        </authorList>
    </citation>
    <scope>NUCLEOTIDE SEQUENCE</scope>
    <source>
        <strain evidence="2">OK19-0408</strain>
    </source>
</reference>
<protein>
    <submittedName>
        <fullName evidence="2">Amidohydrolase family protein</fullName>
    </submittedName>
</protein>
<dbReference type="SUPFAM" id="SSF51338">
    <property type="entry name" value="Composite domain of metallo-dependent hydrolases"/>
    <property type="match status" value="1"/>
</dbReference>
<dbReference type="SUPFAM" id="SSF51556">
    <property type="entry name" value="Metallo-dependent hydrolases"/>
    <property type="match status" value="1"/>
</dbReference>
<accession>A0A9X2NGL6</accession>
<dbReference type="InterPro" id="IPR032466">
    <property type="entry name" value="Metal_Hydrolase"/>
</dbReference>
<comment type="caution">
    <text evidence="2">The sequence shown here is derived from an EMBL/GenBank/DDBJ whole genome shotgun (WGS) entry which is preliminary data.</text>
</comment>
<dbReference type="Pfam" id="PF01979">
    <property type="entry name" value="Amidohydro_1"/>
    <property type="match status" value="1"/>
</dbReference>
<proteinExistence type="predicted"/>
<dbReference type="EMBL" id="JAMXQV010000019">
    <property type="protein sequence ID" value="MCR6487393.1"/>
    <property type="molecule type" value="Genomic_DNA"/>
</dbReference>
<dbReference type="PANTHER" id="PTHR43135">
    <property type="entry name" value="ALPHA-D-RIBOSE 1-METHYLPHOSPHONATE 5-TRIPHOSPHATE DIPHOSPHATASE"/>
    <property type="match status" value="1"/>
</dbReference>
<dbReference type="InterPro" id="IPR006680">
    <property type="entry name" value="Amidohydro-rel"/>
</dbReference>
<dbReference type="InterPro" id="IPR011059">
    <property type="entry name" value="Metal-dep_hydrolase_composite"/>
</dbReference>
<dbReference type="Gene3D" id="2.30.40.10">
    <property type="entry name" value="Urease, subunit C, domain 1"/>
    <property type="match status" value="1"/>
</dbReference>
<sequence>MLFRDFRVFDGHRVRRASVLVEGGRIAAVGDLAVSDVDVVEGCGRTLLPGLIDAHVHITRPGLRHGFAFGVTTQLDMFADPVLLREIRAEAASGGPVSDVCSAGIGATAPGGHPAQLVHHGLFGTFPTLGSAADARVFVAARLAEGSDYVKVFASSVPGEGHLPALSPAAVAAVIAAAHSHGVPAVVHALDAGSALAAVRAGADGLAHLPFDRPLGREFIAGLAARDAFVVPTLTVLESFCGRAEPERTGALSPAALATLATPMVPAPVAGYAAEHAARAVAPLAAAGVCVLAGTDAGAPGTAHGLSLHRELALLVKAGLTPAAALTAATSAPARRFGLADRGEVAVGKRADLVVVDGDPLADIRLTRRVVAVCREGVLHEVAGA</sequence>
<dbReference type="Gene3D" id="3.30.110.90">
    <property type="entry name" value="Amidohydrolase"/>
    <property type="match status" value="1"/>
</dbReference>
<dbReference type="GO" id="GO:0016810">
    <property type="term" value="F:hydrolase activity, acting on carbon-nitrogen (but not peptide) bonds"/>
    <property type="evidence" value="ECO:0007669"/>
    <property type="project" value="InterPro"/>
</dbReference>
<dbReference type="PANTHER" id="PTHR43135:SF3">
    <property type="entry name" value="ALPHA-D-RIBOSE 1-METHYLPHOSPHONATE 5-TRIPHOSPHATE DIPHOSPHATASE"/>
    <property type="match status" value="1"/>
</dbReference>
<gene>
    <name evidence="2" type="ORF">M8542_31640</name>
</gene>
<dbReference type="Gene3D" id="1.20.58.520">
    <property type="entry name" value="Amidohydrolase"/>
    <property type="match status" value="1"/>
</dbReference>
<dbReference type="RefSeq" id="WP_257923959.1">
    <property type="nucleotide sequence ID" value="NZ_JAMXQV010000019.1"/>
</dbReference>
<dbReference type="InterPro" id="IPR051781">
    <property type="entry name" value="Metallo-dep_Hydrolase"/>
</dbReference>
<name>A0A9X2NGL6_9PSEU</name>
<organism evidence="2 3">
    <name type="scientific">Amycolatopsis iheyensis</name>
    <dbReference type="NCBI Taxonomy" id="2945988"/>
    <lineage>
        <taxon>Bacteria</taxon>
        <taxon>Bacillati</taxon>
        <taxon>Actinomycetota</taxon>
        <taxon>Actinomycetes</taxon>
        <taxon>Pseudonocardiales</taxon>
        <taxon>Pseudonocardiaceae</taxon>
        <taxon>Amycolatopsis</taxon>
    </lineage>
</organism>